<dbReference type="OrthoDB" id="10540876at2759"/>
<dbReference type="AlphaFoldDB" id="A0A8X8AW73"/>
<reference evidence="1 2" key="1">
    <citation type="submission" date="2020-02" db="EMBL/GenBank/DDBJ databases">
        <authorList>
            <person name="Ma Q."/>
            <person name="Huang Y."/>
            <person name="Song X."/>
            <person name="Pei D."/>
        </authorList>
    </citation>
    <scope>NUCLEOTIDE SEQUENCE [LARGE SCALE GENOMIC DNA]</scope>
    <source>
        <strain evidence="1">Sxm20200214</strain>
        <tissue evidence="1">Leaf</tissue>
    </source>
</reference>
<evidence type="ECO:0000313" key="2">
    <source>
        <dbReference type="Proteomes" id="UP000886595"/>
    </source>
</evidence>
<organism evidence="1 2">
    <name type="scientific">Brassica carinata</name>
    <name type="common">Ethiopian mustard</name>
    <name type="synonym">Abyssinian cabbage</name>
    <dbReference type="NCBI Taxonomy" id="52824"/>
    <lineage>
        <taxon>Eukaryota</taxon>
        <taxon>Viridiplantae</taxon>
        <taxon>Streptophyta</taxon>
        <taxon>Embryophyta</taxon>
        <taxon>Tracheophyta</taxon>
        <taxon>Spermatophyta</taxon>
        <taxon>Magnoliopsida</taxon>
        <taxon>eudicotyledons</taxon>
        <taxon>Gunneridae</taxon>
        <taxon>Pentapetalae</taxon>
        <taxon>rosids</taxon>
        <taxon>malvids</taxon>
        <taxon>Brassicales</taxon>
        <taxon>Brassicaceae</taxon>
        <taxon>Brassiceae</taxon>
        <taxon>Brassica</taxon>
    </lineage>
</organism>
<gene>
    <name evidence="1" type="ORF">Bca52824_018221</name>
</gene>
<sequence>MSHANNLTKLAHSPDLFHRRIDYIKLWPDFSQSPLLEIQTCLRSVSLYFFPYINPFYVSLLHAHSTDDNTTTLSGKIHLNNKFSVKWIQCPVKKMREVVCHVLDHLREEGPQTATRRLETLKVLRLLERSILLDRAPLSQDIQSNIAPASRESYAITTVRGTKAATSSQARPHGAALIALRLSLLFQINMVSHTQITKRRRTLPFSSIHCRQAFSGVFKRFQSTCPILVLSSNLICFMPQRTLIGSSFGDLEYMDGDFLQAELSMNMGCFHNYLFNNSEEVVVDATSLEEILLHCNNSFRSFCFYSLSRNHNTVGGLGGEALFPVYWNGDKRHVLRVQKLLQITWNRNKVWRRIRAQPSGILQSFFTEENDTWKSWLNAIQIAFDITLPKYQ</sequence>
<keyword evidence="2" id="KW-1185">Reference proteome</keyword>
<protein>
    <submittedName>
        <fullName evidence="1">Uncharacterized protein</fullName>
    </submittedName>
</protein>
<name>A0A8X8AW73_BRACI</name>
<dbReference type="Proteomes" id="UP000886595">
    <property type="component" value="Unassembled WGS sequence"/>
</dbReference>
<proteinExistence type="predicted"/>
<accession>A0A8X8AW73</accession>
<comment type="caution">
    <text evidence="1">The sequence shown here is derived from an EMBL/GenBank/DDBJ whole genome shotgun (WGS) entry which is preliminary data.</text>
</comment>
<dbReference type="EMBL" id="JAAMPC010000004">
    <property type="protein sequence ID" value="KAG2315099.1"/>
    <property type="molecule type" value="Genomic_DNA"/>
</dbReference>
<evidence type="ECO:0000313" key="1">
    <source>
        <dbReference type="EMBL" id="KAG2315099.1"/>
    </source>
</evidence>